<dbReference type="InterPro" id="IPR008927">
    <property type="entry name" value="6-PGluconate_DH-like_C_sf"/>
</dbReference>
<evidence type="ECO:0000313" key="7">
    <source>
        <dbReference type="EMBL" id="KAF3000677.1"/>
    </source>
</evidence>
<keyword evidence="3" id="KW-0560">Oxidoreductase</keyword>
<feature type="compositionally biased region" description="Polar residues" evidence="4">
    <location>
        <begin position="248"/>
        <end position="266"/>
    </location>
</feature>
<dbReference type="SUPFAM" id="SSF48179">
    <property type="entry name" value="6-phosphogluconate dehydrogenase C-terminal domain-like"/>
    <property type="match status" value="1"/>
</dbReference>
<dbReference type="PANTHER" id="PTHR43765:SF2">
    <property type="entry name" value="2-DEHYDROPANTOATE 2-REDUCTASE"/>
    <property type="match status" value="1"/>
</dbReference>
<dbReference type="EMBL" id="SWKU01000014">
    <property type="protein sequence ID" value="KAF3000677.1"/>
    <property type="molecule type" value="Genomic_DNA"/>
</dbReference>
<feature type="region of interest" description="Disordered" evidence="4">
    <location>
        <begin position="1"/>
        <end position="30"/>
    </location>
</feature>
<comment type="similarity">
    <text evidence="1">Belongs to the ketopantoate reductase family.</text>
</comment>
<dbReference type="Proteomes" id="UP000801428">
    <property type="component" value="Unassembled WGS sequence"/>
</dbReference>
<feature type="compositionally biased region" description="Low complexity" evidence="4">
    <location>
        <begin position="14"/>
        <end position="30"/>
    </location>
</feature>
<feature type="domain" description="Ketopantoate reductase N-terminal" evidence="5">
    <location>
        <begin position="43"/>
        <end position="225"/>
    </location>
</feature>
<dbReference type="InterPro" id="IPR050838">
    <property type="entry name" value="Ketopantoate_reductase"/>
</dbReference>
<dbReference type="Pfam" id="PF08546">
    <property type="entry name" value="ApbA_C"/>
    <property type="match status" value="1"/>
</dbReference>
<dbReference type="GO" id="GO:0008677">
    <property type="term" value="F:2-dehydropantoate 2-reductase activity"/>
    <property type="evidence" value="ECO:0007669"/>
    <property type="project" value="TreeGrafter"/>
</dbReference>
<dbReference type="Gene3D" id="3.40.50.720">
    <property type="entry name" value="NAD(P)-binding Rossmann-like Domain"/>
    <property type="match status" value="1"/>
</dbReference>
<gene>
    <name evidence="7" type="ORF">E8E13_001299</name>
</gene>
<dbReference type="InterPro" id="IPR013332">
    <property type="entry name" value="KPR_N"/>
</dbReference>
<name>A0A9P4TD54_CURKU</name>
<sequence length="502" mass="55133">MESWTKKAEENEESAMTSAPSTAPSAASPAEFYRSKPVLDRRVHIMGVGSVGSFVAHAIRGVPNPPPVTLLFPSWSRLNAWKESPQRLSLITEGDTETRDGYEAELAIPRLRYHGREVAMSSSGGDTVLEGESTAPISSLILCCKAYQVLQGLSAVKHRLHKDSVILFMQNGMGIVDQVNRDIFPDPATRPHYMLGINSHGMHASPDGPFTTVHAGFGTISLGLLPHERLRDPSAPYAPRTNDALLPHTTSSNRPRSGASTPAQQHSPPPPGTQEDDVALPQSTSVPWTPTERYLLRTLLRVPVLAATAFSPPDLLQMQLEKLAVNCVINPLTVLLDARNGSILYNYSITRSMRLLLAEISLVFRSLPELQYIPNVDKRFDPGRLETLVVSVAKKTESNVSSMLADVRRGGRTEIDWLNGWVGKQGMIEKEVDEGVPVVEGREGKAYPLSHNLDEAMEKSSNHRVLPVRIPYTLTPSNLFTHKSPNLPHMQEVSAALNRPDI</sequence>
<evidence type="ECO:0000256" key="3">
    <source>
        <dbReference type="ARBA" id="ARBA00023002"/>
    </source>
</evidence>
<dbReference type="AlphaFoldDB" id="A0A9P4TD54"/>
<feature type="domain" description="Ketopantoate reductase C-terminal" evidence="6">
    <location>
        <begin position="314"/>
        <end position="426"/>
    </location>
</feature>
<dbReference type="PANTHER" id="PTHR43765">
    <property type="entry name" value="2-DEHYDROPANTOATE 2-REDUCTASE-RELATED"/>
    <property type="match status" value="1"/>
</dbReference>
<evidence type="ECO:0000259" key="6">
    <source>
        <dbReference type="Pfam" id="PF08546"/>
    </source>
</evidence>
<reference evidence="7" key="1">
    <citation type="submission" date="2019-04" db="EMBL/GenBank/DDBJ databases">
        <title>Sequencing of skin fungus with MAO and IRED activity.</title>
        <authorList>
            <person name="Marsaioli A.J."/>
            <person name="Bonatto J.M.C."/>
            <person name="Reis Junior O."/>
        </authorList>
    </citation>
    <scope>NUCLEOTIDE SEQUENCE</scope>
    <source>
        <strain evidence="7">30M1</strain>
    </source>
</reference>
<dbReference type="GO" id="GO:0050661">
    <property type="term" value="F:NADP binding"/>
    <property type="evidence" value="ECO:0007669"/>
    <property type="project" value="TreeGrafter"/>
</dbReference>
<keyword evidence="8" id="KW-1185">Reference proteome</keyword>
<dbReference type="InterPro" id="IPR036291">
    <property type="entry name" value="NAD(P)-bd_dom_sf"/>
</dbReference>
<feature type="region of interest" description="Disordered" evidence="4">
    <location>
        <begin position="231"/>
        <end position="285"/>
    </location>
</feature>
<dbReference type="Gene3D" id="1.10.1040.10">
    <property type="entry name" value="N-(1-d-carboxylethyl)-l-norvaline Dehydrogenase, domain 2"/>
    <property type="match status" value="1"/>
</dbReference>
<accession>A0A9P4TD54</accession>
<dbReference type="Pfam" id="PF02558">
    <property type="entry name" value="ApbA"/>
    <property type="match status" value="1"/>
</dbReference>
<dbReference type="SUPFAM" id="SSF51735">
    <property type="entry name" value="NAD(P)-binding Rossmann-fold domains"/>
    <property type="match status" value="1"/>
</dbReference>
<protein>
    <recommendedName>
        <fullName evidence="9">2-dehydropantoate 2-reductase</fullName>
    </recommendedName>
</protein>
<dbReference type="InterPro" id="IPR013328">
    <property type="entry name" value="6PGD_dom2"/>
</dbReference>
<evidence type="ECO:0000256" key="4">
    <source>
        <dbReference type="SAM" id="MobiDB-lite"/>
    </source>
</evidence>
<dbReference type="InterPro" id="IPR013752">
    <property type="entry name" value="KPA_reductase"/>
</dbReference>
<proteinExistence type="inferred from homology"/>
<evidence type="ECO:0008006" key="9">
    <source>
        <dbReference type="Google" id="ProtNLM"/>
    </source>
</evidence>
<comment type="caution">
    <text evidence="7">The sequence shown here is derived from an EMBL/GenBank/DDBJ whole genome shotgun (WGS) entry which is preliminary data.</text>
</comment>
<evidence type="ECO:0000256" key="1">
    <source>
        <dbReference type="ARBA" id="ARBA00007870"/>
    </source>
</evidence>
<evidence type="ECO:0000313" key="8">
    <source>
        <dbReference type="Proteomes" id="UP000801428"/>
    </source>
</evidence>
<dbReference type="GO" id="GO:0005739">
    <property type="term" value="C:mitochondrion"/>
    <property type="evidence" value="ECO:0007669"/>
    <property type="project" value="TreeGrafter"/>
</dbReference>
<evidence type="ECO:0000256" key="2">
    <source>
        <dbReference type="ARBA" id="ARBA00022857"/>
    </source>
</evidence>
<evidence type="ECO:0000259" key="5">
    <source>
        <dbReference type="Pfam" id="PF02558"/>
    </source>
</evidence>
<keyword evidence="2" id="KW-0521">NADP</keyword>
<dbReference type="OrthoDB" id="73846at2759"/>
<organism evidence="7 8">
    <name type="scientific">Curvularia kusanoi</name>
    <name type="common">Cochliobolus kusanoi</name>
    <dbReference type="NCBI Taxonomy" id="90978"/>
    <lineage>
        <taxon>Eukaryota</taxon>
        <taxon>Fungi</taxon>
        <taxon>Dikarya</taxon>
        <taxon>Ascomycota</taxon>
        <taxon>Pezizomycotina</taxon>
        <taxon>Dothideomycetes</taxon>
        <taxon>Pleosporomycetidae</taxon>
        <taxon>Pleosporales</taxon>
        <taxon>Pleosporineae</taxon>
        <taxon>Pleosporaceae</taxon>
        <taxon>Curvularia</taxon>
    </lineage>
</organism>